<dbReference type="InterPro" id="IPR036640">
    <property type="entry name" value="ABC1_TM_sf"/>
</dbReference>
<evidence type="ECO:0000256" key="6">
    <source>
        <dbReference type="ARBA" id="ARBA00022737"/>
    </source>
</evidence>
<dbReference type="FunFam" id="1.20.1560.10:FF:000163">
    <property type="entry name" value="ABC transporter B family protein"/>
    <property type="match status" value="1"/>
</dbReference>
<keyword evidence="11 16" id="KW-0472">Membrane</keyword>
<evidence type="ECO:0000256" key="16">
    <source>
        <dbReference type="SAM" id="Phobius"/>
    </source>
</evidence>
<keyword evidence="5 16" id="KW-0812">Transmembrane</keyword>
<sequence>MTSEPAYTFNIFNVTPDPNEISAKKKMQETEGKVSVIKLFKYSDWIDMILLVVGLISSIGNGVMQPLMMLLMGDMVNSYIYTPGDNTIIDEEVNHMIVEGVKESENKVVVKNGIYYEVISMVLSFLRTFSLFVVSQREGIRVRRLYFKSLLRQDATWYDFQESGELTARIATDIKNYQDGIGPKFGMIFQIISMVITGCVIEFKKCWDLALVVLATVPFSSFSFTIFQIIGMKYETKALKVFGAAGAIAEETIGNIRTVQSLNQKNEFIAEYQEKIKQNEHFNGIKGQCLMSWIRFSVITFFMIASYALGSWYGSLVIRGKGGSKGVFAGHVLTVFLSVLSASQTLSMIAILLNLLFSDKASAYKIFTTIDRIPDIDCQSIGGECPTECNGNIRFVDVQFVYPTRPSHHVLKGLDIEIKKGETIALVGASGCGKSTTIQLIQRNYEPNGGRVTLDGKDIRELNIKWLRNQIGLVGQESVLFSGTIRENIMLGAKEGETLSKDEMIECAKVANAYEFVSKLAEGYDTLIGEKGALLSGGQKQRIAIARALIRNPSILLLDEATSALDTQSEKIVQEALEKASKGRTTIIVAHRLTTVRNADQICVFHQGEIIEQGKHQELIDLKGTYYGLVKGQSMEEEVEQETVENDIKKFRKQEDKEVENIIVEESHDEEEEEDIVSKIKEEYEKEKKIRKKRNRFSIIRIMIEQLRMNFVLFILATIGGIVGGAVFPIFTIKFIDLIVMMMELQDGVELTDEQQHTLVNTIIWVMGIAFAGLLSTYCYIGIFASSAEYLIGSVRRRMFKSIVKQEIGWFDRKENRVGSLVTRLSSDPTKLNGITGVILGHIVYILSTICFAFGFALYYDWKLALCVIAVFPIHTLILFFDFKLNSMQSSPAEKAYEESGITLVEAVESMKTVQSLTREEYFLKQYSLNLKKPYKSIFKWGLILALVNAITNLSNFIVDAYGYYLGTYLLAKNLNYTQTNQGFYQEFMDRYMKIQKAIMSVVFAAHGVGNFGEIIPDIGKSMKAARHSYNLIDRNAKIDSSEINGNTFNDVKGEIEFKNIRFRYPTRADNEVLKGISFKADQGKTIALVGASGCGKSTTIQLVERFYDPTSGEVLLDGYNIKDLNVKFLRNQIGLVGQEPVLFAESVIDNIKRGVPEGVEVSNEQIYAAAKMANAHDFISAMPEGYNTMVGDRGSQLSGGQKQRIAIARALIRNPKVLLLDEATSALDTQSEKIVQDALDKASKGRTTIIIAHRLSTIQNADQICVIMRGKIVEQGTHQELMDLKGFYYTLAMQQFGTVN</sequence>
<feature type="transmembrane region" description="Helical" evidence="16">
    <location>
        <begin position="941"/>
        <end position="965"/>
    </location>
</feature>
<keyword evidence="12" id="KW-0325">Glycoprotein</keyword>
<dbReference type="VEuPathDB" id="AmoebaDB:EHI7A_023620"/>
<dbReference type="CDD" id="cd18578">
    <property type="entry name" value="ABC_6TM_Pgp_ABCB1_D2_like"/>
    <property type="match status" value="1"/>
</dbReference>
<feature type="transmembrane region" description="Helical" evidence="16">
    <location>
        <begin position="185"/>
        <end position="203"/>
    </location>
</feature>
<dbReference type="GO" id="GO:0008559">
    <property type="term" value="F:ABC-type xenobiotic transporter activity"/>
    <property type="evidence" value="ECO:0007669"/>
    <property type="project" value="UniProtKB-EC"/>
</dbReference>
<evidence type="ECO:0000256" key="8">
    <source>
        <dbReference type="ARBA" id="ARBA00022840"/>
    </source>
</evidence>
<feature type="domain" description="ABC transporter" evidence="17">
    <location>
        <begin position="1056"/>
        <end position="1295"/>
    </location>
</feature>
<dbReference type="InterPro" id="IPR003593">
    <property type="entry name" value="AAA+_ATPase"/>
</dbReference>
<dbReference type="GO" id="GO:0005743">
    <property type="term" value="C:mitochondrial inner membrane"/>
    <property type="evidence" value="ECO:0007669"/>
    <property type="project" value="TreeGrafter"/>
</dbReference>
<dbReference type="InterPro" id="IPR027417">
    <property type="entry name" value="P-loop_NTPase"/>
</dbReference>
<dbReference type="CDD" id="cd03249">
    <property type="entry name" value="ABC_MTABC3_MDL1_MDL2"/>
    <property type="match status" value="2"/>
</dbReference>
<evidence type="ECO:0000256" key="4">
    <source>
        <dbReference type="ARBA" id="ARBA00022448"/>
    </source>
</evidence>
<dbReference type="Pfam" id="PF00664">
    <property type="entry name" value="ABC_membrane"/>
    <property type="match status" value="2"/>
</dbReference>
<dbReference type="InterPro" id="IPR011527">
    <property type="entry name" value="ABC1_TM_dom"/>
</dbReference>
<dbReference type="VEuPathDB" id="AmoebaDB:EHI5A_238460"/>
<dbReference type="SUPFAM" id="SSF52540">
    <property type="entry name" value="P-loop containing nucleoside triphosphate hydrolases"/>
    <property type="match status" value="2"/>
</dbReference>
<feature type="transmembrane region" description="Helical" evidence="16">
    <location>
        <begin position="293"/>
        <end position="313"/>
    </location>
</feature>
<dbReference type="Pfam" id="PF00005">
    <property type="entry name" value="ABC_tran"/>
    <property type="match status" value="2"/>
</dbReference>
<dbReference type="HOGENOM" id="CLU_000604_17_2_1"/>
<dbReference type="SMART" id="SM00382">
    <property type="entry name" value="AAA"/>
    <property type="match status" value="2"/>
</dbReference>
<accession>Q24850</accession>
<keyword evidence="6" id="KW-0677">Repeat</keyword>
<dbReference type="VEuPathDB" id="AmoebaDB:KM1_039600"/>
<feature type="transmembrane region" description="Helical" evidence="16">
    <location>
        <begin position="114"/>
        <end position="134"/>
    </location>
</feature>
<feature type="transmembrane region" description="Helical" evidence="16">
    <location>
        <begin position="763"/>
        <end position="792"/>
    </location>
</feature>
<dbReference type="SUPFAM" id="SSF90123">
    <property type="entry name" value="ABC transporter transmembrane region"/>
    <property type="match status" value="2"/>
</dbReference>
<keyword evidence="4" id="KW-0813">Transport</keyword>
<evidence type="ECO:0000256" key="11">
    <source>
        <dbReference type="ARBA" id="ARBA00023136"/>
    </source>
</evidence>
<evidence type="ECO:0000313" key="19">
    <source>
        <dbReference type="EMBL" id="AAA93553.1"/>
    </source>
</evidence>
<dbReference type="VEuPathDB" id="AmoebaDB:EHI8A_033300"/>
<dbReference type="PANTHER" id="PTHR43394:SF27">
    <property type="entry name" value="ATP-DEPENDENT TRANSLOCASE ABCB1-LIKE"/>
    <property type="match status" value="1"/>
</dbReference>
<dbReference type="Gene3D" id="1.20.1560.10">
    <property type="entry name" value="ABC transporter type 1, transmembrane domain"/>
    <property type="match status" value="1"/>
</dbReference>
<evidence type="ECO:0000256" key="14">
    <source>
        <dbReference type="ARBA" id="ARBA00059349"/>
    </source>
</evidence>
<feature type="domain" description="ABC transporter" evidence="17">
    <location>
        <begin position="393"/>
        <end position="632"/>
    </location>
</feature>
<dbReference type="InterPro" id="IPR003439">
    <property type="entry name" value="ABC_transporter-like_ATP-bd"/>
</dbReference>
<dbReference type="GO" id="GO:0016887">
    <property type="term" value="F:ATP hydrolysis activity"/>
    <property type="evidence" value="ECO:0007669"/>
    <property type="project" value="InterPro"/>
</dbReference>
<dbReference type="EMBL" id="L23922">
    <property type="protein sequence ID" value="AAA93553.1"/>
    <property type="molecule type" value="Genomic_DNA"/>
</dbReference>
<dbReference type="VEuPathDB" id="AmoebaDB:EHI_175450"/>
<keyword evidence="9" id="KW-1278">Translocase</keyword>
<dbReference type="FunFam" id="1.20.1560.10:FF:000018">
    <property type="entry name" value="ATP-binding cassette subfamily B member 11"/>
    <property type="match status" value="1"/>
</dbReference>
<dbReference type="GO" id="GO:0090374">
    <property type="term" value="P:oligopeptide export from mitochondrion"/>
    <property type="evidence" value="ECO:0007669"/>
    <property type="project" value="TreeGrafter"/>
</dbReference>
<evidence type="ECO:0000256" key="3">
    <source>
        <dbReference type="ARBA" id="ARBA00012191"/>
    </source>
</evidence>
<evidence type="ECO:0000259" key="17">
    <source>
        <dbReference type="PROSITE" id="PS50893"/>
    </source>
</evidence>
<evidence type="ECO:0000256" key="12">
    <source>
        <dbReference type="ARBA" id="ARBA00023180"/>
    </source>
</evidence>
<dbReference type="GO" id="GO:0005524">
    <property type="term" value="F:ATP binding"/>
    <property type="evidence" value="ECO:0007669"/>
    <property type="project" value="UniProtKB-KW"/>
</dbReference>
<evidence type="ECO:0000256" key="1">
    <source>
        <dbReference type="ARBA" id="ARBA00004141"/>
    </source>
</evidence>
<evidence type="ECO:0000256" key="2">
    <source>
        <dbReference type="ARBA" id="ARBA00007577"/>
    </source>
</evidence>
<comment type="catalytic activity">
    <reaction evidence="13">
        <text>ATP + H2O + xenobioticSide 1 = ADP + phosphate + xenobioticSide 2.</text>
        <dbReference type="EC" id="7.6.2.2"/>
    </reaction>
</comment>
<keyword evidence="8" id="KW-0067">ATP-binding</keyword>
<evidence type="ECO:0000256" key="13">
    <source>
        <dbReference type="ARBA" id="ARBA00034018"/>
    </source>
</evidence>
<keyword evidence="7" id="KW-0547">Nucleotide-binding</keyword>
<dbReference type="InterPro" id="IPR017871">
    <property type="entry name" value="ABC_transporter-like_CS"/>
</dbReference>
<evidence type="ECO:0000259" key="18">
    <source>
        <dbReference type="PROSITE" id="PS50929"/>
    </source>
</evidence>
<feature type="transmembrane region" description="Helical" evidence="16">
    <location>
        <begin position="333"/>
        <end position="357"/>
    </location>
</feature>
<evidence type="ECO:0000256" key="9">
    <source>
        <dbReference type="ARBA" id="ARBA00022967"/>
    </source>
</evidence>
<feature type="transmembrane region" description="Helical" evidence="16">
    <location>
        <begin position="209"/>
        <end position="230"/>
    </location>
</feature>
<dbReference type="VEuPathDB" id="AmoebaDB:KM1_298100"/>
<gene>
    <name evidence="19" type="primary">pgp5</name>
</gene>
<name>Q24850_ENTHI</name>
<evidence type="ECO:0000256" key="5">
    <source>
        <dbReference type="ARBA" id="ARBA00022692"/>
    </source>
</evidence>
<organism evidence="19">
    <name type="scientific">Entamoeba histolytica</name>
    <dbReference type="NCBI Taxonomy" id="5759"/>
    <lineage>
        <taxon>Eukaryota</taxon>
        <taxon>Amoebozoa</taxon>
        <taxon>Evosea</taxon>
        <taxon>Archamoebae</taxon>
        <taxon>Mastigamoebida</taxon>
        <taxon>Entamoebidae</taxon>
        <taxon>Entamoeba</taxon>
    </lineage>
</organism>
<comment type="function">
    <text evidence="14">Energy-dependent efflux pump responsible for decreased drug accumulation in multidrug resistance parasites.</text>
</comment>
<protein>
    <recommendedName>
        <fullName evidence="3">ABC-type xenobiotic transporter</fullName>
        <ecNumber evidence="3">7.6.2.2</ecNumber>
    </recommendedName>
    <alternativeName>
        <fullName evidence="15">p-glycoprotein</fullName>
    </alternativeName>
</protein>
<keyword evidence="10 16" id="KW-1133">Transmembrane helix</keyword>
<dbReference type="FunFam" id="3.40.50.300:FF:000302">
    <property type="entry name" value="ATP-binding cassette subfamily B member 5"/>
    <property type="match status" value="1"/>
</dbReference>
<comment type="subcellular location">
    <subcellularLocation>
        <location evidence="1">Membrane</location>
        <topology evidence="1">Multi-pass membrane protein</topology>
    </subcellularLocation>
</comment>
<dbReference type="Gene3D" id="3.40.50.300">
    <property type="entry name" value="P-loop containing nucleotide triphosphate hydrolases"/>
    <property type="match status" value="2"/>
</dbReference>
<evidence type="ECO:0000256" key="15">
    <source>
        <dbReference type="ARBA" id="ARBA00078550"/>
    </source>
</evidence>
<dbReference type="GO" id="GO:0015421">
    <property type="term" value="F:ABC-type oligopeptide transporter activity"/>
    <property type="evidence" value="ECO:0007669"/>
    <property type="project" value="TreeGrafter"/>
</dbReference>
<dbReference type="FunFam" id="3.40.50.300:FF:000916">
    <property type="entry name" value="ABC transporter B family member 9"/>
    <property type="match status" value="1"/>
</dbReference>
<dbReference type="EC" id="7.6.2.2" evidence="3"/>
<dbReference type="PANTHER" id="PTHR43394">
    <property type="entry name" value="ATP-DEPENDENT PERMEASE MDL1, MITOCHONDRIAL"/>
    <property type="match status" value="1"/>
</dbReference>
<proteinExistence type="inferred from homology"/>
<dbReference type="PROSITE" id="PS50893">
    <property type="entry name" value="ABC_TRANSPORTER_2"/>
    <property type="match status" value="2"/>
</dbReference>
<evidence type="ECO:0000256" key="7">
    <source>
        <dbReference type="ARBA" id="ARBA00022741"/>
    </source>
</evidence>
<feature type="domain" description="ABC transmembrane type-1" evidence="18">
    <location>
        <begin position="712"/>
        <end position="974"/>
    </location>
</feature>
<dbReference type="PROSITE" id="PS50929">
    <property type="entry name" value="ABC_TM1F"/>
    <property type="match status" value="2"/>
</dbReference>
<evidence type="ECO:0000256" key="10">
    <source>
        <dbReference type="ARBA" id="ARBA00022989"/>
    </source>
</evidence>
<feature type="domain" description="ABC transmembrane type-1" evidence="18">
    <location>
        <begin position="52"/>
        <end position="358"/>
    </location>
</feature>
<feature type="transmembrane region" description="Helical" evidence="16">
    <location>
        <begin position="862"/>
        <end position="881"/>
    </location>
</feature>
<dbReference type="VEuPathDB" id="AmoebaDB:EHI5A_264210"/>
<comment type="similarity">
    <text evidence="2">Belongs to the ABC transporter superfamily. ABCB family. Multidrug resistance exporter (TC 3.A.1.201) subfamily.</text>
</comment>
<feature type="transmembrane region" description="Helical" evidence="16">
    <location>
        <begin position="834"/>
        <end position="856"/>
    </location>
</feature>
<dbReference type="CDD" id="cd18577">
    <property type="entry name" value="ABC_6TM_Pgp_ABCB1_D1_like"/>
    <property type="match status" value="1"/>
</dbReference>
<dbReference type="InterPro" id="IPR039421">
    <property type="entry name" value="Type_1_exporter"/>
</dbReference>
<feature type="transmembrane region" description="Helical" evidence="16">
    <location>
        <begin position="45"/>
        <end position="64"/>
    </location>
</feature>
<reference evidence="19" key="1">
    <citation type="journal article" date="1995" name="Gene">
        <title>Increase in mRNA of multiple Eh pgp genes encoding P-glycoprotein homologues in emetine-resistant Entamoeba histolytica parasites.</title>
        <authorList>
            <person name="Descoteaux S."/>
            <person name="Ayala P."/>
            <person name="Samuelson J."/>
            <person name="Orozco E."/>
        </authorList>
    </citation>
    <scope>NUCLEOTIDE SEQUENCE</scope>
    <source>
        <strain evidence="19">HM1:IHSS</strain>
    </source>
</reference>
<feature type="transmembrane region" description="Helical" evidence="16">
    <location>
        <begin position="711"/>
        <end position="743"/>
    </location>
</feature>
<dbReference type="PROSITE" id="PS00211">
    <property type="entry name" value="ABC_TRANSPORTER_1"/>
    <property type="match status" value="2"/>
</dbReference>